<sequence>MASESRFSFCRLSALVLLAFGLVSCSSAVVGSGGTISKVKYYYMNPGRPVNTIDPAVDFERDYHLYGAITKAEITERFGNYYTIFWKVDDRSLPVKVRFEYRQANTGLESKIQEQEVTDIGRSNQTRFQVTGSEYSSAGRVTSWKVTIIRGNEELVSQQSYLWN</sequence>
<dbReference type="EMBL" id="FUYE01000001">
    <property type="protein sequence ID" value="SKA76090.1"/>
    <property type="molecule type" value="Genomic_DNA"/>
</dbReference>
<dbReference type="RefSeq" id="WP_078811364.1">
    <property type="nucleotide sequence ID" value="NZ_FUYE01000001.1"/>
</dbReference>
<organism evidence="2 3">
    <name type="scientific">Prosthecobacter debontii</name>
    <dbReference type="NCBI Taxonomy" id="48467"/>
    <lineage>
        <taxon>Bacteria</taxon>
        <taxon>Pseudomonadati</taxon>
        <taxon>Verrucomicrobiota</taxon>
        <taxon>Verrucomicrobiia</taxon>
        <taxon>Verrucomicrobiales</taxon>
        <taxon>Verrucomicrobiaceae</taxon>
        <taxon>Prosthecobacter</taxon>
    </lineage>
</organism>
<evidence type="ECO:0000313" key="2">
    <source>
        <dbReference type="EMBL" id="SKA76090.1"/>
    </source>
</evidence>
<name>A0A1T4WFM4_9BACT</name>
<evidence type="ECO:0008006" key="4">
    <source>
        <dbReference type="Google" id="ProtNLM"/>
    </source>
</evidence>
<keyword evidence="3" id="KW-1185">Reference proteome</keyword>
<keyword evidence="1" id="KW-0732">Signal</keyword>
<protein>
    <recommendedName>
        <fullName evidence="4">Lipoprotein</fullName>
    </recommendedName>
</protein>
<proteinExistence type="predicted"/>
<dbReference type="PROSITE" id="PS51257">
    <property type="entry name" value="PROKAR_LIPOPROTEIN"/>
    <property type="match status" value="1"/>
</dbReference>
<dbReference type="OrthoDB" id="190919at2"/>
<dbReference type="Proteomes" id="UP000190774">
    <property type="component" value="Unassembled WGS sequence"/>
</dbReference>
<feature type="signal peptide" evidence="1">
    <location>
        <begin position="1"/>
        <end position="28"/>
    </location>
</feature>
<evidence type="ECO:0000313" key="3">
    <source>
        <dbReference type="Proteomes" id="UP000190774"/>
    </source>
</evidence>
<evidence type="ECO:0000256" key="1">
    <source>
        <dbReference type="SAM" id="SignalP"/>
    </source>
</evidence>
<dbReference type="AlphaFoldDB" id="A0A1T4WFM4"/>
<accession>A0A1T4WFM4</accession>
<reference evidence="3" key="1">
    <citation type="submission" date="2017-02" db="EMBL/GenBank/DDBJ databases">
        <authorList>
            <person name="Varghese N."/>
            <person name="Submissions S."/>
        </authorList>
    </citation>
    <scope>NUCLEOTIDE SEQUENCE [LARGE SCALE GENOMIC DNA]</scope>
    <source>
        <strain evidence="3">ATCC 700200</strain>
    </source>
</reference>
<feature type="chain" id="PRO_5013341125" description="Lipoprotein" evidence="1">
    <location>
        <begin position="29"/>
        <end position="164"/>
    </location>
</feature>
<dbReference type="STRING" id="48467.SAMN02745166_00121"/>
<gene>
    <name evidence="2" type="ORF">SAMN02745166_00121</name>
</gene>